<dbReference type="Ensembl" id="ENSCMMT00000003212.1">
    <property type="protein sequence ID" value="ENSCMMP00000002869.1"/>
    <property type="gene ID" value="ENSCMMG00000001875.1"/>
</dbReference>
<name>A0A8C3BDI6_CAIMO</name>
<sequence>MDIIHLNLSKAFDMVPHLILLSKLERYGFEGWTVRWIKNCLSGRSQRVVVNDSVSGWRLVTSGVPQGSVLGPVLFNIFINDIYDRIECTLSKFADDTILSSVVDTIEGRDAIQEDLDRLEKWDHENVMRFNKAKCKVLHLGWGNSRYLYRLGEEELESSFAEKDLGALLDEKLDTSQQCALAARKAKYVLGCIRKGVASREREVIVPLYSALVRTHLEYYVQAWGPQHKKDVEILEQVQRRATKMIRGLEHLSCEERLRELRLFGLEKRRLQGDLIAAFQYLKGVYKQNEEHLLTCADSDRTRGNGFKLRQGRFRLDIRRKFFTQKVVRQWNRLPREVVDAPFLEATVVAGNPAQSRGVET</sequence>
<proteinExistence type="predicted"/>
<feature type="domain" description="Reverse transcriptase" evidence="1">
    <location>
        <begin position="1"/>
        <end position="169"/>
    </location>
</feature>
<dbReference type="Pfam" id="PF00078">
    <property type="entry name" value="RVT_1"/>
    <property type="match status" value="1"/>
</dbReference>
<evidence type="ECO:0000313" key="3">
    <source>
        <dbReference type="Proteomes" id="UP000694556"/>
    </source>
</evidence>
<dbReference type="AlphaFoldDB" id="A0A8C3BDI6"/>
<dbReference type="SUPFAM" id="SSF56672">
    <property type="entry name" value="DNA/RNA polymerases"/>
    <property type="match status" value="1"/>
</dbReference>
<dbReference type="Proteomes" id="UP000694556">
    <property type="component" value="Chromosome 1"/>
</dbReference>
<evidence type="ECO:0000259" key="1">
    <source>
        <dbReference type="PROSITE" id="PS50878"/>
    </source>
</evidence>
<protein>
    <recommendedName>
        <fullName evidence="1">Reverse transcriptase domain-containing protein</fullName>
    </recommendedName>
</protein>
<dbReference type="InterPro" id="IPR000477">
    <property type="entry name" value="RT_dom"/>
</dbReference>
<reference evidence="2" key="3">
    <citation type="submission" date="2025-09" db="UniProtKB">
        <authorList>
            <consortium name="Ensembl"/>
        </authorList>
    </citation>
    <scope>IDENTIFICATION</scope>
</reference>
<accession>A0A8C3BDI6</accession>
<dbReference type="PROSITE" id="PS50878">
    <property type="entry name" value="RT_POL"/>
    <property type="match status" value="1"/>
</dbReference>
<keyword evidence="3" id="KW-1185">Reference proteome</keyword>
<evidence type="ECO:0000313" key="2">
    <source>
        <dbReference type="Ensembl" id="ENSCMMP00000002869.1"/>
    </source>
</evidence>
<dbReference type="InterPro" id="IPR043502">
    <property type="entry name" value="DNA/RNA_pol_sf"/>
</dbReference>
<reference evidence="2" key="2">
    <citation type="submission" date="2025-08" db="UniProtKB">
        <authorList>
            <consortium name="Ensembl"/>
        </authorList>
    </citation>
    <scope>IDENTIFICATION</scope>
</reference>
<dbReference type="PANTHER" id="PTHR33332">
    <property type="entry name" value="REVERSE TRANSCRIPTASE DOMAIN-CONTAINING PROTEIN"/>
    <property type="match status" value="1"/>
</dbReference>
<organism evidence="2 3">
    <name type="scientific">Cairina moschata</name>
    <name type="common">Muscovy duck</name>
    <dbReference type="NCBI Taxonomy" id="8855"/>
    <lineage>
        <taxon>Eukaryota</taxon>
        <taxon>Metazoa</taxon>
        <taxon>Chordata</taxon>
        <taxon>Craniata</taxon>
        <taxon>Vertebrata</taxon>
        <taxon>Euteleostomi</taxon>
        <taxon>Archelosauria</taxon>
        <taxon>Archosauria</taxon>
        <taxon>Dinosauria</taxon>
        <taxon>Saurischia</taxon>
        <taxon>Theropoda</taxon>
        <taxon>Coelurosauria</taxon>
        <taxon>Aves</taxon>
        <taxon>Neognathae</taxon>
        <taxon>Galloanserae</taxon>
        <taxon>Anseriformes</taxon>
        <taxon>Anatidae</taxon>
        <taxon>Anatinae</taxon>
        <taxon>Cairina</taxon>
    </lineage>
</organism>
<reference evidence="2" key="1">
    <citation type="submission" date="2018-09" db="EMBL/GenBank/DDBJ databases">
        <title>Common duck and Muscovy duck high density SNP chip.</title>
        <authorList>
            <person name="Vignal A."/>
            <person name="Thebault N."/>
            <person name="Warren W.C."/>
        </authorList>
    </citation>
    <scope>NUCLEOTIDE SEQUENCE [LARGE SCALE GENOMIC DNA]</scope>
</reference>